<name>A0A438FN00_VITVI</name>
<dbReference type="GO" id="GO:0005634">
    <property type="term" value="C:nucleus"/>
    <property type="evidence" value="ECO:0007669"/>
    <property type="project" value="UniProtKB-SubCell"/>
</dbReference>
<evidence type="ECO:0000259" key="6">
    <source>
        <dbReference type="Pfam" id="PF02362"/>
    </source>
</evidence>
<proteinExistence type="predicted"/>
<evidence type="ECO:0000256" key="4">
    <source>
        <dbReference type="ARBA" id="ARBA00023163"/>
    </source>
</evidence>
<keyword evidence="5" id="KW-0539">Nucleus</keyword>
<comment type="subcellular location">
    <subcellularLocation>
        <location evidence="1">Nucleus</location>
    </subcellularLocation>
</comment>
<dbReference type="InterPro" id="IPR003340">
    <property type="entry name" value="B3_DNA-bd"/>
</dbReference>
<keyword evidence="4" id="KW-0804">Transcription</keyword>
<comment type="caution">
    <text evidence="7">The sequence shown here is derived from an EMBL/GenBank/DDBJ whole genome shotgun (WGS) entry which is preliminary data.</text>
</comment>
<dbReference type="SUPFAM" id="SSF101936">
    <property type="entry name" value="DNA-binding pseudobarrel domain"/>
    <property type="match status" value="1"/>
</dbReference>
<gene>
    <name evidence="7" type="ORF">CK203_020677</name>
</gene>
<dbReference type="Pfam" id="PF02362">
    <property type="entry name" value="B3"/>
    <property type="match status" value="1"/>
</dbReference>
<dbReference type="GO" id="GO:0003677">
    <property type="term" value="F:DNA binding"/>
    <property type="evidence" value="ECO:0007669"/>
    <property type="project" value="UniProtKB-KW"/>
</dbReference>
<sequence length="91" mass="10417">MGLSPPNLPPLHDWYDPVQCGENSSLDRMSFMQSIPQSFSAAGHFPPSKMRVVLRNSAEKAWDVSCIYHARRHYFSRGWAPFACYIQSQAR</sequence>
<accession>A0A438FN00</accession>
<organism evidence="7 8">
    <name type="scientific">Vitis vinifera</name>
    <name type="common">Grape</name>
    <dbReference type="NCBI Taxonomy" id="29760"/>
    <lineage>
        <taxon>Eukaryota</taxon>
        <taxon>Viridiplantae</taxon>
        <taxon>Streptophyta</taxon>
        <taxon>Embryophyta</taxon>
        <taxon>Tracheophyta</taxon>
        <taxon>Spermatophyta</taxon>
        <taxon>Magnoliopsida</taxon>
        <taxon>eudicotyledons</taxon>
        <taxon>Gunneridae</taxon>
        <taxon>Pentapetalae</taxon>
        <taxon>rosids</taxon>
        <taxon>Vitales</taxon>
        <taxon>Vitaceae</taxon>
        <taxon>Viteae</taxon>
        <taxon>Vitis</taxon>
    </lineage>
</organism>
<evidence type="ECO:0000256" key="3">
    <source>
        <dbReference type="ARBA" id="ARBA00023125"/>
    </source>
</evidence>
<dbReference type="Gene3D" id="2.40.330.10">
    <property type="entry name" value="DNA-binding pseudobarrel domain"/>
    <property type="match status" value="1"/>
</dbReference>
<evidence type="ECO:0000256" key="1">
    <source>
        <dbReference type="ARBA" id="ARBA00004123"/>
    </source>
</evidence>
<keyword evidence="3" id="KW-0238">DNA-binding</keyword>
<dbReference type="InterPro" id="IPR015300">
    <property type="entry name" value="DNA-bd_pseudobarrel_sf"/>
</dbReference>
<dbReference type="EMBL" id="QGNW01000842">
    <property type="protein sequence ID" value="RVW61322.1"/>
    <property type="molecule type" value="Genomic_DNA"/>
</dbReference>
<evidence type="ECO:0000313" key="7">
    <source>
        <dbReference type="EMBL" id="RVW61322.1"/>
    </source>
</evidence>
<reference evidence="7 8" key="1">
    <citation type="journal article" date="2018" name="PLoS Genet.">
        <title>Population sequencing reveals clonal diversity and ancestral inbreeding in the grapevine cultivar Chardonnay.</title>
        <authorList>
            <person name="Roach M.J."/>
            <person name="Johnson D.L."/>
            <person name="Bohlmann J."/>
            <person name="van Vuuren H.J."/>
            <person name="Jones S.J."/>
            <person name="Pretorius I.S."/>
            <person name="Schmidt S.A."/>
            <person name="Borneman A.R."/>
        </authorList>
    </citation>
    <scope>NUCLEOTIDE SEQUENCE [LARGE SCALE GENOMIC DNA]</scope>
    <source>
        <strain evidence="8">cv. Chardonnay</strain>
        <tissue evidence="7">Leaf</tissue>
    </source>
</reference>
<evidence type="ECO:0000256" key="5">
    <source>
        <dbReference type="ARBA" id="ARBA00023242"/>
    </source>
</evidence>
<evidence type="ECO:0000256" key="2">
    <source>
        <dbReference type="ARBA" id="ARBA00023015"/>
    </source>
</evidence>
<dbReference type="AlphaFoldDB" id="A0A438FN00"/>
<feature type="domain" description="TF-B3" evidence="6">
    <location>
        <begin position="30"/>
        <end position="83"/>
    </location>
</feature>
<evidence type="ECO:0000313" key="8">
    <source>
        <dbReference type="Proteomes" id="UP000288805"/>
    </source>
</evidence>
<keyword evidence="2" id="KW-0805">Transcription regulation</keyword>
<dbReference type="Proteomes" id="UP000288805">
    <property type="component" value="Unassembled WGS sequence"/>
</dbReference>
<protein>
    <recommendedName>
        <fullName evidence="6">TF-B3 domain-containing protein</fullName>
    </recommendedName>
</protein>